<dbReference type="InterPro" id="IPR014780">
    <property type="entry name" value="tRNA_psdUridine_synth_TruB"/>
</dbReference>
<comment type="catalytic activity">
    <reaction evidence="1">
        <text>uridine(55) in tRNA = pseudouridine(55) in tRNA</text>
        <dbReference type="Rhea" id="RHEA:42532"/>
        <dbReference type="Rhea" id="RHEA-COMP:10101"/>
        <dbReference type="Rhea" id="RHEA-COMP:10102"/>
        <dbReference type="ChEBI" id="CHEBI:65314"/>
        <dbReference type="ChEBI" id="CHEBI:65315"/>
        <dbReference type="EC" id="5.4.99.25"/>
    </reaction>
</comment>
<dbReference type="Pfam" id="PF01509">
    <property type="entry name" value="TruB_N"/>
    <property type="match status" value="1"/>
</dbReference>
<dbReference type="GO" id="GO:1990481">
    <property type="term" value="P:mRNA pseudouridine synthesis"/>
    <property type="evidence" value="ECO:0007669"/>
    <property type="project" value="TreeGrafter"/>
</dbReference>
<evidence type="ECO:0000256" key="5">
    <source>
        <dbReference type="ARBA" id="ARBA00023235"/>
    </source>
</evidence>
<name>A0A0G0AUC0_9BACT</name>
<evidence type="ECO:0000256" key="1">
    <source>
        <dbReference type="ARBA" id="ARBA00000385"/>
    </source>
</evidence>
<sequence length="245" mass="28584">MKKVIRLNKKEGETPLEALENFRIKNKEYKDIKMTYAGRLDPMASGILLVLTGDETKNKEKYLALEKEYDFEVLFGFNTDTYDILGKVINNYELTITNYELEREIKKNLKSFIGESVQLYPMYSSKTVKGKPLFVYARKGEDVEVPERKIFIKKLKLEKIRKINNQKLFKNIEKRVKKVKGDFRQDKILKIWKEKLVVSEKNVYLVASFKIKCSSGTYVRTIANSLGNKLKIPALAFSIKRTKIC</sequence>
<dbReference type="PANTHER" id="PTHR13767">
    <property type="entry name" value="TRNA-PSEUDOURIDINE SYNTHASE"/>
    <property type="match status" value="1"/>
</dbReference>
<dbReference type="GO" id="GO:0160148">
    <property type="term" value="F:tRNA pseudouridine(55) synthase activity"/>
    <property type="evidence" value="ECO:0007669"/>
    <property type="project" value="UniProtKB-EC"/>
</dbReference>
<keyword evidence="5" id="KW-0413">Isomerase</keyword>
<reference evidence="7 8" key="1">
    <citation type="journal article" date="2015" name="Nature">
        <title>rRNA introns, odd ribosomes, and small enigmatic genomes across a large radiation of phyla.</title>
        <authorList>
            <person name="Brown C.T."/>
            <person name="Hug L.A."/>
            <person name="Thomas B.C."/>
            <person name="Sharon I."/>
            <person name="Castelle C.J."/>
            <person name="Singh A."/>
            <person name="Wilkins M.J."/>
            <person name="Williams K.H."/>
            <person name="Banfield J.F."/>
        </authorList>
    </citation>
    <scope>NUCLEOTIDE SEQUENCE [LARGE SCALE GENOMIC DNA]</scope>
</reference>
<evidence type="ECO:0000313" key="7">
    <source>
        <dbReference type="EMBL" id="KKP30210.1"/>
    </source>
</evidence>
<evidence type="ECO:0000256" key="3">
    <source>
        <dbReference type="ARBA" id="ARBA00012787"/>
    </source>
</evidence>
<accession>A0A0G0AUC0</accession>
<dbReference type="EC" id="5.4.99.25" evidence="3"/>
<evidence type="ECO:0000256" key="4">
    <source>
        <dbReference type="ARBA" id="ARBA00022694"/>
    </source>
</evidence>
<evidence type="ECO:0000313" key="8">
    <source>
        <dbReference type="Proteomes" id="UP000034934"/>
    </source>
</evidence>
<dbReference type="Proteomes" id="UP000034934">
    <property type="component" value="Unassembled WGS sequence"/>
</dbReference>
<organism evidence="7 8">
    <name type="scientific">Candidatus Nomurabacteria bacterium GW2011_GWF1_31_48</name>
    <dbReference type="NCBI Taxonomy" id="1618767"/>
    <lineage>
        <taxon>Bacteria</taxon>
        <taxon>Candidatus Nomuraibacteriota</taxon>
    </lineage>
</organism>
<proteinExistence type="inferred from homology"/>
<dbReference type="EMBL" id="LBOG01000003">
    <property type="protein sequence ID" value="KKP30210.1"/>
    <property type="molecule type" value="Genomic_DNA"/>
</dbReference>
<dbReference type="PANTHER" id="PTHR13767:SF2">
    <property type="entry name" value="PSEUDOURIDYLATE SYNTHASE TRUB1"/>
    <property type="match status" value="1"/>
</dbReference>
<gene>
    <name evidence="7" type="ORF">UR19_C0003G0046</name>
</gene>
<dbReference type="InterPro" id="IPR020103">
    <property type="entry name" value="PsdUridine_synth_cat_dom_sf"/>
</dbReference>
<comment type="caution">
    <text evidence="7">The sequence shown here is derived from an EMBL/GenBank/DDBJ whole genome shotgun (WGS) entry which is preliminary data.</text>
</comment>
<evidence type="ECO:0000259" key="6">
    <source>
        <dbReference type="Pfam" id="PF01509"/>
    </source>
</evidence>
<comment type="similarity">
    <text evidence="2">Belongs to the pseudouridine synthase TruB family. Type 1 subfamily.</text>
</comment>
<dbReference type="Gene3D" id="3.30.2350.10">
    <property type="entry name" value="Pseudouridine synthase"/>
    <property type="match status" value="1"/>
</dbReference>
<feature type="domain" description="Pseudouridine synthase II N-terminal" evidence="6">
    <location>
        <begin position="30"/>
        <end position="163"/>
    </location>
</feature>
<keyword evidence="4" id="KW-0819">tRNA processing</keyword>
<evidence type="ECO:0000256" key="2">
    <source>
        <dbReference type="ARBA" id="ARBA00005642"/>
    </source>
</evidence>
<protein>
    <recommendedName>
        <fullName evidence="3">tRNA pseudouridine(55) synthase</fullName>
        <ecNumber evidence="3">5.4.99.25</ecNumber>
    </recommendedName>
</protein>
<dbReference type="AlphaFoldDB" id="A0A0G0AUC0"/>
<dbReference type="InterPro" id="IPR002501">
    <property type="entry name" value="PsdUridine_synth_N"/>
</dbReference>
<dbReference type="GO" id="GO:0006400">
    <property type="term" value="P:tRNA modification"/>
    <property type="evidence" value="ECO:0007669"/>
    <property type="project" value="TreeGrafter"/>
</dbReference>
<dbReference type="GO" id="GO:0003723">
    <property type="term" value="F:RNA binding"/>
    <property type="evidence" value="ECO:0007669"/>
    <property type="project" value="InterPro"/>
</dbReference>
<dbReference type="SUPFAM" id="SSF55120">
    <property type="entry name" value="Pseudouridine synthase"/>
    <property type="match status" value="1"/>
</dbReference>